<dbReference type="InterPro" id="IPR010982">
    <property type="entry name" value="Lambda_DNA-bd_dom_sf"/>
</dbReference>
<name>A0A178MFE7_9CHLR</name>
<evidence type="ECO:0000256" key="3">
    <source>
        <dbReference type="ARBA" id="ARBA00023163"/>
    </source>
</evidence>
<dbReference type="STRING" id="1707952.A6A03_10295"/>
<proteinExistence type="predicted"/>
<dbReference type="SUPFAM" id="SSF53822">
    <property type="entry name" value="Periplasmic binding protein-like I"/>
    <property type="match status" value="1"/>
</dbReference>
<dbReference type="Gene3D" id="1.10.260.40">
    <property type="entry name" value="lambda repressor-like DNA-binding domains"/>
    <property type="match status" value="1"/>
</dbReference>
<dbReference type="OrthoDB" id="9784962at2"/>
<dbReference type="SUPFAM" id="SSF47413">
    <property type="entry name" value="lambda repressor-like DNA-binding domains"/>
    <property type="match status" value="1"/>
</dbReference>
<dbReference type="PROSITE" id="PS50932">
    <property type="entry name" value="HTH_LACI_2"/>
    <property type="match status" value="1"/>
</dbReference>
<dbReference type="InterPro" id="IPR000843">
    <property type="entry name" value="HTH_LacI"/>
</dbReference>
<dbReference type="Gene3D" id="3.40.50.2300">
    <property type="match status" value="2"/>
</dbReference>
<feature type="domain" description="HTH lacI-type" evidence="4">
    <location>
        <begin position="20"/>
        <end position="74"/>
    </location>
</feature>
<gene>
    <name evidence="6" type="ORF">A6A03_10295</name>
</gene>
<dbReference type="PROSITE" id="PS00356">
    <property type="entry name" value="HTH_LACI_1"/>
    <property type="match status" value="1"/>
</dbReference>
<dbReference type="SMART" id="SM00530">
    <property type="entry name" value="HTH_XRE"/>
    <property type="match status" value="1"/>
</dbReference>
<dbReference type="PANTHER" id="PTHR30146">
    <property type="entry name" value="LACI-RELATED TRANSCRIPTIONAL REPRESSOR"/>
    <property type="match status" value="1"/>
</dbReference>
<dbReference type="Pfam" id="PF00356">
    <property type="entry name" value="LacI"/>
    <property type="match status" value="1"/>
</dbReference>
<dbReference type="InterPro" id="IPR001387">
    <property type="entry name" value="Cro/C1-type_HTH"/>
</dbReference>
<dbReference type="GO" id="GO:0003700">
    <property type="term" value="F:DNA-binding transcription factor activity"/>
    <property type="evidence" value="ECO:0007669"/>
    <property type="project" value="TreeGrafter"/>
</dbReference>
<evidence type="ECO:0000259" key="5">
    <source>
        <dbReference type="PROSITE" id="PS50943"/>
    </source>
</evidence>
<evidence type="ECO:0000256" key="1">
    <source>
        <dbReference type="ARBA" id="ARBA00023015"/>
    </source>
</evidence>
<dbReference type="GO" id="GO:0000976">
    <property type="term" value="F:transcription cis-regulatory region binding"/>
    <property type="evidence" value="ECO:0007669"/>
    <property type="project" value="TreeGrafter"/>
</dbReference>
<dbReference type="PANTHER" id="PTHR30146:SF109">
    <property type="entry name" value="HTH-TYPE TRANSCRIPTIONAL REGULATOR GALS"/>
    <property type="match status" value="1"/>
</dbReference>
<keyword evidence="7" id="KW-1185">Reference proteome</keyword>
<dbReference type="InterPro" id="IPR046335">
    <property type="entry name" value="LacI/GalR-like_sensor"/>
</dbReference>
<dbReference type="EMBL" id="LWQS01000037">
    <property type="protein sequence ID" value="OAN47459.1"/>
    <property type="molecule type" value="Genomic_DNA"/>
</dbReference>
<dbReference type="Pfam" id="PF13377">
    <property type="entry name" value="Peripla_BP_3"/>
    <property type="match status" value="1"/>
</dbReference>
<evidence type="ECO:0000313" key="6">
    <source>
        <dbReference type="EMBL" id="OAN47459.1"/>
    </source>
</evidence>
<evidence type="ECO:0000313" key="7">
    <source>
        <dbReference type="Proteomes" id="UP000078287"/>
    </source>
</evidence>
<evidence type="ECO:0000256" key="2">
    <source>
        <dbReference type="ARBA" id="ARBA00023125"/>
    </source>
</evidence>
<organism evidence="6 7">
    <name type="scientific">Chloroflexus islandicus</name>
    <dbReference type="NCBI Taxonomy" id="1707952"/>
    <lineage>
        <taxon>Bacteria</taxon>
        <taxon>Bacillati</taxon>
        <taxon>Chloroflexota</taxon>
        <taxon>Chloroflexia</taxon>
        <taxon>Chloroflexales</taxon>
        <taxon>Chloroflexineae</taxon>
        <taxon>Chloroflexaceae</taxon>
        <taxon>Chloroflexus</taxon>
    </lineage>
</organism>
<dbReference type="CDD" id="cd01392">
    <property type="entry name" value="HTH_LacI"/>
    <property type="match status" value="1"/>
</dbReference>
<evidence type="ECO:0000259" key="4">
    <source>
        <dbReference type="PROSITE" id="PS50932"/>
    </source>
</evidence>
<dbReference type="AlphaFoldDB" id="A0A178MFE7"/>
<dbReference type="PROSITE" id="PS50943">
    <property type="entry name" value="HTH_CROC1"/>
    <property type="match status" value="1"/>
</dbReference>
<keyword evidence="2" id="KW-0238">DNA-binding</keyword>
<dbReference type="SMART" id="SM00354">
    <property type="entry name" value="HTH_LACI"/>
    <property type="match status" value="1"/>
</dbReference>
<comment type="caution">
    <text evidence="6">The sequence shown here is derived from an EMBL/GenBank/DDBJ whole genome shotgun (WGS) entry which is preliminary data.</text>
</comment>
<keyword evidence="1" id="KW-0805">Transcription regulation</keyword>
<accession>A0A178MFE7</accession>
<feature type="domain" description="HTH cro/C1-type" evidence="5">
    <location>
        <begin position="19"/>
        <end position="54"/>
    </location>
</feature>
<dbReference type="Proteomes" id="UP000078287">
    <property type="component" value="Unassembled WGS sequence"/>
</dbReference>
<dbReference type="CDD" id="cd06292">
    <property type="entry name" value="PBP1_AglR_RafR-like"/>
    <property type="match status" value="1"/>
</dbReference>
<reference evidence="6 7" key="1">
    <citation type="submission" date="2016-04" db="EMBL/GenBank/DDBJ databases">
        <title>Chloroflexus islandicus sp. nov., a thermophilic filamentous anoxygenic phototrophic bacterium from geyser Strokkur (Iceland).</title>
        <authorList>
            <person name="Gaisin V.A."/>
            <person name="Kalashnikov A.M."/>
            <person name="Sukhacheva M.V."/>
            <person name="Grouzdev D.S."/>
            <person name="Ivanov T.M."/>
            <person name="Kuznetsov B."/>
            <person name="Gorlenko V.M."/>
        </authorList>
    </citation>
    <scope>NUCLEOTIDE SEQUENCE [LARGE SCALE GENOMIC DNA]</scope>
    <source>
        <strain evidence="7">isl-2</strain>
    </source>
</reference>
<dbReference type="InterPro" id="IPR028082">
    <property type="entry name" value="Peripla_BP_I"/>
</dbReference>
<sequence length="353" mass="39098">MIKANVRLERIEPPMTATKVTLKDVAARAGVSYQTVSKVLNGEMQVAPETMERIQAAVQELGYRPNRIARNMRAGRSFMIGYSWTQTEPGQVNHILDQFLSSMVREAGAVGYYVLPFPFREGNAQVETYRDLIKSGNVDGFVLSSVNYHDPRIQFLLKQQFPFVAFGRSNPEWDFAWVDIDGAAGTRQAVAYLIGRGHRRIAILAWPEDSRVGNDRLQGYLDAMQAAQLAPEPGYILRGEGTFEVGRAMTLHLLDLPADRRPTAIMALNDTMAIGAMAAARERGLTIGTDLAIIGFDDAPMAQYLFPPLSSVRQPIAEAGRKCVELLVALVEGREPEQRHVLLQPSLIIRASS</sequence>
<protein>
    <submittedName>
        <fullName evidence="6">Alanine racemase</fullName>
    </submittedName>
</protein>
<keyword evidence="3" id="KW-0804">Transcription</keyword>
<dbReference type="PRINTS" id="PR00036">
    <property type="entry name" value="HTHLACI"/>
</dbReference>